<evidence type="ECO:0000256" key="1">
    <source>
        <dbReference type="SAM" id="MobiDB-lite"/>
    </source>
</evidence>
<dbReference type="InterPro" id="IPR024822">
    <property type="entry name" value="Coilin"/>
</dbReference>
<evidence type="ECO:0000313" key="5">
    <source>
        <dbReference type="EnsemblMetazoa" id="CapteP216386"/>
    </source>
</evidence>
<dbReference type="EnsemblMetazoa" id="CapteT216386">
    <property type="protein sequence ID" value="CapteP216386"/>
    <property type="gene ID" value="CapteG216386"/>
</dbReference>
<dbReference type="InterPro" id="IPR056398">
    <property type="entry name" value="Tudor_Coilin"/>
</dbReference>
<dbReference type="GO" id="GO:0000387">
    <property type="term" value="P:spliceosomal snRNP assembly"/>
    <property type="evidence" value="ECO:0007669"/>
    <property type="project" value="TreeGrafter"/>
</dbReference>
<feature type="region of interest" description="Disordered" evidence="1">
    <location>
        <begin position="96"/>
        <end position="352"/>
    </location>
</feature>
<feature type="compositionally biased region" description="Basic residues" evidence="1">
    <location>
        <begin position="224"/>
        <end position="238"/>
    </location>
</feature>
<evidence type="ECO:0000259" key="2">
    <source>
        <dbReference type="Pfam" id="PF15862"/>
    </source>
</evidence>
<dbReference type="PANTHER" id="PTHR15197:SF0">
    <property type="entry name" value="COILIN"/>
    <property type="match status" value="1"/>
</dbReference>
<dbReference type="Pfam" id="PF23086">
    <property type="entry name" value="Tudor_Coilin"/>
    <property type="match status" value="1"/>
</dbReference>
<dbReference type="PANTHER" id="PTHR15197">
    <property type="entry name" value="COILIN P80"/>
    <property type="match status" value="1"/>
</dbReference>
<dbReference type="GO" id="GO:0030619">
    <property type="term" value="F:U1 snRNA binding"/>
    <property type="evidence" value="ECO:0007669"/>
    <property type="project" value="TreeGrafter"/>
</dbReference>
<accession>R7U0U7</accession>
<reference evidence="6" key="1">
    <citation type="submission" date="2012-12" db="EMBL/GenBank/DDBJ databases">
        <authorList>
            <person name="Hellsten U."/>
            <person name="Grimwood J."/>
            <person name="Chapman J.A."/>
            <person name="Shapiro H."/>
            <person name="Aerts A."/>
            <person name="Otillar R.P."/>
            <person name="Terry A.Y."/>
            <person name="Boore J.L."/>
            <person name="Simakov O."/>
            <person name="Marletaz F."/>
            <person name="Cho S.-J."/>
            <person name="Edsinger-Gonzales E."/>
            <person name="Havlak P."/>
            <person name="Kuo D.-H."/>
            <person name="Larsson T."/>
            <person name="Lv J."/>
            <person name="Arendt D."/>
            <person name="Savage R."/>
            <person name="Osoegawa K."/>
            <person name="de Jong P."/>
            <person name="Lindberg D.R."/>
            <person name="Seaver E.C."/>
            <person name="Weisblat D.A."/>
            <person name="Putnam N.H."/>
            <person name="Grigoriev I.V."/>
            <person name="Rokhsar D.S."/>
        </authorList>
    </citation>
    <scope>NUCLEOTIDE SEQUENCE</scope>
    <source>
        <strain evidence="6">I ESC-2004</strain>
    </source>
</reference>
<feature type="compositionally biased region" description="Acidic residues" evidence="1">
    <location>
        <begin position="125"/>
        <end position="138"/>
    </location>
</feature>
<dbReference type="Pfam" id="PF15862">
    <property type="entry name" value="Coilin_N"/>
    <property type="match status" value="1"/>
</dbReference>
<dbReference type="OMA" id="HNENRTE"/>
<evidence type="ECO:0000313" key="4">
    <source>
        <dbReference type="EMBL" id="ELT99803.1"/>
    </source>
</evidence>
<dbReference type="InterPro" id="IPR031722">
    <property type="entry name" value="Coilin_N"/>
</dbReference>
<dbReference type="HOGENOM" id="CLU_593573_0_0_1"/>
<dbReference type="Proteomes" id="UP000014760">
    <property type="component" value="Unassembled WGS sequence"/>
</dbReference>
<dbReference type="EMBL" id="AMQN01009879">
    <property type="status" value="NOT_ANNOTATED_CDS"/>
    <property type="molecule type" value="Genomic_DNA"/>
</dbReference>
<feature type="compositionally biased region" description="Polar residues" evidence="1">
    <location>
        <begin position="96"/>
        <end position="124"/>
    </location>
</feature>
<dbReference type="GO" id="GO:0015030">
    <property type="term" value="C:Cajal body"/>
    <property type="evidence" value="ECO:0007669"/>
    <property type="project" value="TreeGrafter"/>
</dbReference>
<dbReference type="STRING" id="283909.R7U0U7"/>
<evidence type="ECO:0000259" key="3">
    <source>
        <dbReference type="Pfam" id="PF23086"/>
    </source>
</evidence>
<protein>
    <submittedName>
        <fullName evidence="4 5">Uncharacterized protein</fullName>
    </submittedName>
</protein>
<feature type="compositionally biased region" description="Polar residues" evidence="1">
    <location>
        <begin position="331"/>
        <end position="342"/>
    </location>
</feature>
<feature type="compositionally biased region" description="Low complexity" evidence="1">
    <location>
        <begin position="180"/>
        <end position="191"/>
    </location>
</feature>
<keyword evidence="6" id="KW-1185">Reference proteome</keyword>
<evidence type="ECO:0000313" key="6">
    <source>
        <dbReference type="Proteomes" id="UP000014760"/>
    </source>
</evidence>
<reference evidence="5" key="3">
    <citation type="submission" date="2015-06" db="UniProtKB">
        <authorList>
            <consortium name="EnsemblMetazoa"/>
        </authorList>
    </citation>
    <scope>IDENTIFICATION</scope>
</reference>
<feature type="domain" description="Coilin tudor" evidence="3">
    <location>
        <begin position="404"/>
        <end position="505"/>
    </location>
</feature>
<dbReference type="GO" id="GO:0030620">
    <property type="term" value="F:U2 snRNA binding"/>
    <property type="evidence" value="ECO:0007669"/>
    <property type="project" value="TreeGrafter"/>
</dbReference>
<dbReference type="EMBL" id="KB306460">
    <property type="protein sequence ID" value="ELT99803.1"/>
    <property type="molecule type" value="Genomic_DNA"/>
</dbReference>
<dbReference type="AlphaFoldDB" id="R7U0U7"/>
<organism evidence="4">
    <name type="scientific">Capitella teleta</name>
    <name type="common">Polychaete worm</name>
    <dbReference type="NCBI Taxonomy" id="283909"/>
    <lineage>
        <taxon>Eukaryota</taxon>
        <taxon>Metazoa</taxon>
        <taxon>Spiralia</taxon>
        <taxon>Lophotrochozoa</taxon>
        <taxon>Annelida</taxon>
        <taxon>Polychaeta</taxon>
        <taxon>Sedentaria</taxon>
        <taxon>Scolecida</taxon>
        <taxon>Capitellidae</taxon>
        <taxon>Capitella</taxon>
    </lineage>
</organism>
<reference evidence="4 6" key="2">
    <citation type="journal article" date="2013" name="Nature">
        <title>Insights into bilaterian evolution from three spiralian genomes.</title>
        <authorList>
            <person name="Simakov O."/>
            <person name="Marletaz F."/>
            <person name="Cho S.J."/>
            <person name="Edsinger-Gonzales E."/>
            <person name="Havlak P."/>
            <person name="Hellsten U."/>
            <person name="Kuo D.H."/>
            <person name="Larsson T."/>
            <person name="Lv J."/>
            <person name="Arendt D."/>
            <person name="Savage R."/>
            <person name="Osoegawa K."/>
            <person name="de Jong P."/>
            <person name="Grimwood J."/>
            <person name="Chapman J.A."/>
            <person name="Shapiro H."/>
            <person name="Aerts A."/>
            <person name="Otillar R.P."/>
            <person name="Terry A.Y."/>
            <person name="Boore J.L."/>
            <person name="Grigoriev I.V."/>
            <person name="Lindberg D.R."/>
            <person name="Seaver E.C."/>
            <person name="Weisblat D.A."/>
            <person name="Putnam N.H."/>
            <person name="Rokhsar D.S."/>
        </authorList>
    </citation>
    <scope>NUCLEOTIDE SEQUENCE</scope>
    <source>
        <strain evidence="4 6">I ESC-2004</strain>
    </source>
</reference>
<feature type="domain" description="Coilin N-terminal" evidence="2">
    <location>
        <begin position="8"/>
        <end position="144"/>
    </location>
</feature>
<dbReference type="OrthoDB" id="74813at2759"/>
<gene>
    <name evidence="4" type="ORF">CAPTEDRAFT_216386</name>
</gene>
<feature type="compositionally biased region" description="Low complexity" evidence="1">
    <location>
        <begin position="139"/>
        <end position="168"/>
    </location>
</feature>
<name>R7U0U7_CAPTE</name>
<sequence>MAAPTGNVRIRLSFSNLDGFPAQKPLKSWFMINFKYLDTILDFEAELRRRFELVCNQELVLQLDGYVLPSWESVQLLRDGDEVRVSGCQNLSSDLSLPSARPVTTQKTLPSALSKAESLSQEATVETEDEDSSSDSDSSESSTSDDVLEVPKCASSKSVASKSSVVPKDTVKRPAPSPSPSSVESEEVVLPSKEESVNIVTIAVKSPEKDAGEEAMETNTSHEPKKRCRNRRRGRGKKGNSEEKAAPAPVASDKSVTVTEYPWSKGNARGNEFFSLPKNKRARPDKQTNGQHKHIRFNSESEDEGSPPETQAPPLTQDDHSVPSFAKEVAQNPTPTFMSSTPLDPHPKGRKKKGVFADVQVFKRNRNRANDTVSDISVIPAENGNQRKASAPRVECPVKDYLGHPVLKDVSGIPRAGDHIAFKIVEMTENYTPEVSSYKEARVLSYNPTQGSVTVQLLTSNGDKKKLGRFDITLETEGEILTNVESEDENQMTVQFTSMLDCRLLS</sequence>
<proteinExistence type="predicted"/>